<keyword evidence="5 8" id="KW-0418">Kinase</keyword>
<evidence type="ECO:0000256" key="2">
    <source>
        <dbReference type="ARBA" id="ARBA00012438"/>
    </source>
</evidence>
<protein>
    <recommendedName>
        <fullName evidence="2">histidine kinase</fullName>
        <ecNumber evidence="2">2.7.13.3</ecNumber>
    </recommendedName>
</protein>
<sequence length="476" mass="54111">MVGKGVFEVFPPSPNPGDGGANLLRTSFDIVVSEKITHGFSPQRYDVVNAEGVFEERYWEAINIPILDENGKVNYIVHSNEEVTDRMVAERLEKERSRLSGENTYLQEIINVVNSPLQVLEPVFDKEKIIDFRFKITNAAYAAYANTTPEALLNKRVGEVFPGYFQTTSFSNIVKTYVTGIADTWDIHYNMDGLDIYNTMTATRMDGQVVVHFTEYTKMKNLQEQLERKVIELECSNQNLQEFAYAASHDMKEPIRKIHFFADRLKERLEHKLEEEDLRYFVRLEAGTKRMSTLIDDLLVYSHVTRGVSTVETVDLNQMFSFVLDDLELHIEQMGATVEVELMPTIKGRPRQLQQLFENLIGNALKYSKEGIAPIIRITTRLVKGRNTGAPAATIDTNKMYHMIEVKDNGIGFEQKDAERIFNVFTRLHGNTEYRGTGVGLSIAQKVVQNHGGYIWAESSPGEGATFKILLAVELS</sequence>
<dbReference type="InterPro" id="IPR050351">
    <property type="entry name" value="BphY/WalK/GraS-like"/>
</dbReference>
<accession>A0A1M4Z993</accession>
<dbReference type="Proteomes" id="UP000184368">
    <property type="component" value="Unassembled WGS sequence"/>
</dbReference>
<dbReference type="GO" id="GO:0007234">
    <property type="term" value="P:osmosensory signaling via phosphorelay pathway"/>
    <property type="evidence" value="ECO:0007669"/>
    <property type="project" value="TreeGrafter"/>
</dbReference>
<dbReference type="InterPro" id="IPR003661">
    <property type="entry name" value="HisK_dim/P_dom"/>
</dbReference>
<feature type="domain" description="Histidine kinase" evidence="7">
    <location>
        <begin position="246"/>
        <end position="475"/>
    </location>
</feature>
<dbReference type="Pfam" id="PF02518">
    <property type="entry name" value="HATPase_c"/>
    <property type="match status" value="1"/>
</dbReference>
<dbReference type="Gene3D" id="3.30.450.20">
    <property type="entry name" value="PAS domain"/>
    <property type="match status" value="2"/>
</dbReference>
<dbReference type="SMART" id="SM00388">
    <property type="entry name" value="HisKA"/>
    <property type="match status" value="1"/>
</dbReference>
<evidence type="ECO:0000256" key="3">
    <source>
        <dbReference type="ARBA" id="ARBA00022553"/>
    </source>
</evidence>
<dbReference type="InterPro" id="IPR036890">
    <property type="entry name" value="HATPase_C_sf"/>
</dbReference>
<dbReference type="EC" id="2.7.13.3" evidence="2"/>
<organism evidence="8 9">
    <name type="scientific">Cnuella takakiae</name>
    <dbReference type="NCBI Taxonomy" id="1302690"/>
    <lineage>
        <taxon>Bacteria</taxon>
        <taxon>Pseudomonadati</taxon>
        <taxon>Bacteroidota</taxon>
        <taxon>Chitinophagia</taxon>
        <taxon>Chitinophagales</taxon>
        <taxon>Chitinophagaceae</taxon>
        <taxon>Cnuella</taxon>
    </lineage>
</organism>
<keyword evidence="3" id="KW-0597">Phosphoprotein</keyword>
<dbReference type="SUPFAM" id="SSF47384">
    <property type="entry name" value="Homodimeric domain of signal transducing histidine kinase"/>
    <property type="match status" value="1"/>
</dbReference>
<dbReference type="CDD" id="cd00082">
    <property type="entry name" value="HisKA"/>
    <property type="match status" value="1"/>
</dbReference>
<dbReference type="Pfam" id="PF00512">
    <property type="entry name" value="HisKA"/>
    <property type="match status" value="1"/>
</dbReference>
<keyword evidence="6" id="KW-0175">Coiled coil</keyword>
<dbReference type="InterPro" id="IPR036097">
    <property type="entry name" value="HisK_dim/P_sf"/>
</dbReference>
<dbReference type="PANTHER" id="PTHR42878">
    <property type="entry name" value="TWO-COMPONENT HISTIDINE KINASE"/>
    <property type="match status" value="1"/>
</dbReference>
<keyword evidence="9" id="KW-1185">Reference proteome</keyword>
<evidence type="ECO:0000256" key="4">
    <source>
        <dbReference type="ARBA" id="ARBA00022679"/>
    </source>
</evidence>
<evidence type="ECO:0000313" key="9">
    <source>
        <dbReference type="Proteomes" id="UP000184368"/>
    </source>
</evidence>
<evidence type="ECO:0000259" key="7">
    <source>
        <dbReference type="PROSITE" id="PS50109"/>
    </source>
</evidence>
<dbReference type="GO" id="GO:0000156">
    <property type="term" value="F:phosphorelay response regulator activity"/>
    <property type="evidence" value="ECO:0007669"/>
    <property type="project" value="TreeGrafter"/>
</dbReference>
<dbReference type="Gene3D" id="3.30.565.10">
    <property type="entry name" value="Histidine kinase-like ATPase, C-terminal domain"/>
    <property type="match status" value="1"/>
</dbReference>
<dbReference type="PROSITE" id="PS50109">
    <property type="entry name" value="HIS_KIN"/>
    <property type="match status" value="1"/>
</dbReference>
<gene>
    <name evidence="8" type="ORF">SAMN05444008_105123</name>
</gene>
<dbReference type="InterPro" id="IPR003594">
    <property type="entry name" value="HATPase_dom"/>
</dbReference>
<keyword evidence="4" id="KW-0808">Transferase</keyword>
<dbReference type="SMART" id="SM00387">
    <property type="entry name" value="HATPase_c"/>
    <property type="match status" value="1"/>
</dbReference>
<dbReference type="InterPro" id="IPR004358">
    <property type="entry name" value="Sig_transdc_His_kin-like_C"/>
</dbReference>
<dbReference type="PANTHER" id="PTHR42878:SF15">
    <property type="entry name" value="BACTERIOPHYTOCHROME"/>
    <property type="match status" value="1"/>
</dbReference>
<evidence type="ECO:0000256" key="5">
    <source>
        <dbReference type="ARBA" id="ARBA00022777"/>
    </source>
</evidence>
<evidence type="ECO:0000256" key="6">
    <source>
        <dbReference type="SAM" id="Coils"/>
    </source>
</evidence>
<proteinExistence type="predicted"/>
<reference evidence="8 9" key="1">
    <citation type="submission" date="2016-11" db="EMBL/GenBank/DDBJ databases">
        <authorList>
            <person name="Jaros S."/>
            <person name="Januszkiewicz K."/>
            <person name="Wedrychowicz H."/>
        </authorList>
    </citation>
    <scope>NUCLEOTIDE SEQUENCE [LARGE SCALE GENOMIC DNA]</scope>
    <source>
        <strain evidence="8 9">DSM 26897</strain>
    </source>
</reference>
<dbReference type="GO" id="GO:0030295">
    <property type="term" value="F:protein kinase activator activity"/>
    <property type="evidence" value="ECO:0007669"/>
    <property type="project" value="TreeGrafter"/>
</dbReference>
<dbReference type="EMBL" id="FQUO01000005">
    <property type="protein sequence ID" value="SHF14156.1"/>
    <property type="molecule type" value="Genomic_DNA"/>
</dbReference>
<evidence type="ECO:0000313" key="8">
    <source>
        <dbReference type="EMBL" id="SHF14156.1"/>
    </source>
</evidence>
<dbReference type="PRINTS" id="PR00344">
    <property type="entry name" value="BCTRLSENSOR"/>
</dbReference>
<evidence type="ECO:0000256" key="1">
    <source>
        <dbReference type="ARBA" id="ARBA00000085"/>
    </source>
</evidence>
<dbReference type="STRING" id="1302690.BUE76_22225"/>
<dbReference type="AlphaFoldDB" id="A0A1M4Z993"/>
<comment type="catalytic activity">
    <reaction evidence="1">
        <text>ATP + protein L-histidine = ADP + protein N-phospho-L-histidine.</text>
        <dbReference type="EC" id="2.7.13.3"/>
    </reaction>
</comment>
<name>A0A1M4Z993_9BACT</name>
<dbReference type="SUPFAM" id="SSF55874">
    <property type="entry name" value="ATPase domain of HSP90 chaperone/DNA topoisomerase II/histidine kinase"/>
    <property type="match status" value="1"/>
</dbReference>
<dbReference type="Gene3D" id="1.10.287.130">
    <property type="match status" value="1"/>
</dbReference>
<feature type="coiled-coil region" evidence="6">
    <location>
        <begin position="216"/>
        <end position="243"/>
    </location>
</feature>
<dbReference type="GO" id="GO:0000155">
    <property type="term" value="F:phosphorelay sensor kinase activity"/>
    <property type="evidence" value="ECO:0007669"/>
    <property type="project" value="InterPro"/>
</dbReference>
<dbReference type="InterPro" id="IPR005467">
    <property type="entry name" value="His_kinase_dom"/>
</dbReference>
<dbReference type="FunFam" id="3.30.565.10:FF:000006">
    <property type="entry name" value="Sensor histidine kinase WalK"/>
    <property type="match status" value="1"/>
</dbReference>